<keyword evidence="2 4" id="KW-0694">RNA-binding</keyword>
<feature type="transmembrane region" description="Helical" evidence="7">
    <location>
        <begin position="289"/>
        <end position="312"/>
    </location>
</feature>
<dbReference type="InterPro" id="IPR051738">
    <property type="entry name" value="SAF_Modulators"/>
</dbReference>
<dbReference type="GO" id="GO:0050684">
    <property type="term" value="P:regulation of mRNA processing"/>
    <property type="evidence" value="ECO:0007669"/>
    <property type="project" value="TreeGrafter"/>
</dbReference>
<feature type="compositionally biased region" description="Polar residues" evidence="6">
    <location>
        <begin position="449"/>
        <end position="474"/>
    </location>
</feature>
<dbReference type="GO" id="GO:0003723">
    <property type="term" value="F:RNA binding"/>
    <property type="evidence" value="ECO:0007669"/>
    <property type="project" value="UniProtKB-UniRule"/>
</dbReference>
<dbReference type="PANTHER" id="PTHR15683">
    <property type="entry name" value="SCAFFOLD ATTACHMENT FACTOR B-RELATED"/>
    <property type="match status" value="1"/>
</dbReference>
<dbReference type="PROSITE" id="PS50800">
    <property type="entry name" value="SAP"/>
    <property type="match status" value="1"/>
</dbReference>
<accession>A0A0V0UGR2</accession>
<organism evidence="10 11">
    <name type="scientific">Trichinella murrelli</name>
    <dbReference type="NCBI Taxonomy" id="144512"/>
    <lineage>
        <taxon>Eukaryota</taxon>
        <taxon>Metazoa</taxon>
        <taxon>Ecdysozoa</taxon>
        <taxon>Nematoda</taxon>
        <taxon>Enoplea</taxon>
        <taxon>Dorylaimia</taxon>
        <taxon>Trichinellida</taxon>
        <taxon>Trichinellidae</taxon>
        <taxon>Trichinella</taxon>
    </lineage>
</organism>
<gene>
    <name evidence="10" type="primary">Safb</name>
    <name evidence="10" type="ORF">T05_268</name>
</gene>
<dbReference type="STRING" id="144512.A0A0V0UGR2"/>
<keyword evidence="7" id="KW-0472">Membrane</keyword>
<evidence type="ECO:0000256" key="2">
    <source>
        <dbReference type="ARBA" id="ARBA00022884"/>
    </source>
</evidence>
<keyword evidence="5" id="KW-0175">Coiled coil</keyword>
<feature type="compositionally biased region" description="Basic and acidic residues" evidence="6">
    <location>
        <begin position="475"/>
        <end position="529"/>
    </location>
</feature>
<feature type="region of interest" description="Disordered" evidence="6">
    <location>
        <begin position="440"/>
        <end position="529"/>
    </location>
</feature>
<feature type="compositionally biased region" description="Polar residues" evidence="6">
    <location>
        <begin position="737"/>
        <end position="755"/>
    </location>
</feature>
<dbReference type="EMBL" id="JYDJ01000006">
    <property type="protein sequence ID" value="KRX50432.1"/>
    <property type="molecule type" value="Genomic_DNA"/>
</dbReference>
<feature type="compositionally biased region" description="Gly residues" evidence="6">
    <location>
        <begin position="787"/>
        <end position="810"/>
    </location>
</feature>
<feature type="domain" description="RRM" evidence="8">
    <location>
        <begin position="352"/>
        <end position="430"/>
    </location>
</feature>
<proteinExistence type="predicted"/>
<evidence type="ECO:0000259" key="9">
    <source>
        <dbReference type="PROSITE" id="PS50800"/>
    </source>
</evidence>
<dbReference type="CDD" id="cd12417">
    <property type="entry name" value="RRM_SAFB_like"/>
    <property type="match status" value="1"/>
</dbReference>
<dbReference type="SMART" id="SM00513">
    <property type="entry name" value="SAP"/>
    <property type="match status" value="1"/>
</dbReference>
<evidence type="ECO:0000313" key="11">
    <source>
        <dbReference type="Proteomes" id="UP000055048"/>
    </source>
</evidence>
<dbReference type="GO" id="GO:0043565">
    <property type="term" value="F:sequence-specific DNA binding"/>
    <property type="evidence" value="ECO:0007669"/>
    <property type="project" value="TreeGrafter"/>
</dbReference>
<feature type="compositionally biased region" description="Polar residues" evidence="6">
    <location>
        <begin position="817"/>
        <end position="839"/>
    </location>
</feature>
<dbReference type="SMART" id="SM00360">
    <property type="entry name" value="RRM"/>
    <property type="match status" value="1"/>
</dbReference>
<dbReference type="PANTHER" id="PTHR15683:SF8">
    <property type="entry name" value="SCAFFOLD ATTACHMENT FACTOR B, ISOFORM B"/>
    <property type="match status" value="1"/>
</dbReference>
<feature type="compositionally biased region" description="Low complexity" evidence="6">
    <location>
        <begin position="756"/>
        <end position="775"/>
    </location>
</feature>
<evidence type="ECO:0000256" key="5">
    <source>
        <dbReference type="SAM" id="Coils"/>
    </source>
</evidence>
<dbReference type="InterPro" id="IPR036361">
    <property type="entry name" value="SAP_dom_sf"/>
</dbReference>
<dbReference type="OrthoDB" id="6159259at2759"/>
<dbReference type="Gene3D" id="3.30.70.330">
    <property type="match status" value="1"/>
</dbReference>
<dbReference type="PROSITE" id="PS50102">
    <property type="entry name" value="RRM"/>
    <property type="match status" value="1"/>
</dbReference>
<dbReference type="Pfam" id="PF00076">
    <property type="entry name" value="RRM_1"/>
    <property type="match status" value="1"/>
</dbReference>
<dbReference type="InterPro" id="IPR035979">
    <property type="entry name" value="RBD_domain_sf"/>
</dbReference>
<dbReference type="SUPFAM" id="SSF68906">
    <property type="entry name" value="SAP domain"/>
    <property type="match status" value="1"/>
</dbReference>
<feature type="domain" description="SAP" evidence="9">
    <location>
        <begin position="12"/>
        <end position="46"/>
    </location>
</feature>
<protein>
    <submittedName>
        <fullName evidence="10">Scaffold attachment factor B1</fullName>
    </submittedName>
</protein>
<comment type="subcellular location">
    <subcellularLocation>
        <location evidence="1">Nucleus</location>
    </subcellularLocation>
</comment>
<evidence type="ECO:0000256" key="1">
    <source>
        <dbReference type="ARBA" id="ARBA00004123"/>
    </source>
</evidence>
<evidence type="ECO:0000313" key="10">
    <source>
        <dbReference type="EMBL" id="KRX50432.1"/>
    </source>
</evidence>
<evidence type="ECO:0000256" key="3">
    <source>
        <dbReference type="ARBA" id="ARBA00023242"/>
    </source>
</evidence>
<name>A0A0V0UGR2_9BILA</name>
<reference evidence="10 11" key="1">
    <citation type="submission" date="2015-01" db="EMBL/GenBank/DDBJ databases">
        <title>Evolution of Trichinella species and genotypes.</title>
        <authorList>
            <person name="Korhonen P.K."/>
            <person name="Edoardo P."/>
            <person name="Giuseppe L.R."/>
            <person name="Gasser R.B."/>
        </authorList>
    </citation>
    <scope>NUCLEOTIDE SEQUENCE [LARGE SCALE GENOMIC DNA]</scope>
    <source>
        <strain evidence="10">ISS417</strain>
    </source>
</reference>
<dbReference type="GO" id="GO:0006357">
    <property type="term" value="P:regulation of transcription by RNA polymerase II"/>
    <property type="evidence" value="ECO:0007669"/>
    <property type="project" value="TreeGrafter"/>
</dbReference>
<dbReference type="Proteomes" id="UP000055048">
    <property type="component" value="Unassembled WGS sequence"/>
</dbReference>
<keyword evidence="7" id="KW-1133">Transmembrane helix</keyword>
<evidence type="ECO:0000256" key="7">
    <source>
        <dbReference type="SAM" id="Phobius"/>
    </source>
</evidence>
<feature type="coiled-coil region" evidence="5">
    <location>
        <begin position="589"/>
        <end position="623"/>
    </location>
</feature>
<dbReference type="InterPro" id="IPR012677">
    <property type="entry name" value="Nucleotide-bd_a/b_plait_sf"/>
</dbReference>
<dbReference type="Pfam" id="PF02037">
    <property type="entry name" value="SAP"/>
    <property type="match status" value="1"/>
</dbReference>
<dbReference type="SUPFAM" id="SSF54928">
    <property type="entry name" value="RNA-binding domain, RBD"/>
    <property type="match status" value="1"/>
</dbReference>
<dbReference type="Gene3D" id="1.10.720.30">
    <property type="entry name" value="SAP domain"/>
    <property type="match status" value="1"/>
</dbReference>
<keyword evidence="3" id="KW-0539">Nucleus</keyword>
<keyword evidence="7" id="KW-0812">Transmembrane</keyword>
<keyword evidence="11" id="KW-1185">Reference proteome</keyword>
<feature type="compositionally biased region" description="Basic and acidic residues" evidence="6">
    <location>
        <begin position="661"/>
        <end position="708"/>
    </location>
</feature>
<dbReference type="InterPro" id="IPR003034">
    <property type="entry name" value="SAP_dom"/>
</dbReference>
<evidence type="ECO:0000259" key="8">
    <source>
        <dbReference type="PROSITE" id="PS50102"/>
    </source>
</evidence>
<sequence>MNMSRSTVSRRLTELRVVDLKNELDKRQLDKNGNKATLYSRLHAALLNEGQDPEMFSFDVPEYAARRLKKEREEDIAEQEDDEEDEDNMNMETMETCDISSVKSEQLVDTSVTGIFKVPSPEEVEPKCPFTAEDTITLHNSLHPVVLGDTLSTDVNAEESTVVDLEQNDGMLFSEMSMQHGQIDEEEDEKERGYEDDEELVADDDERLYADSIEVDASAECFEAEERSCGEPAVEESPADSAHQRLVVEKYMKIYFSSSSFQFHLRAFCMQLCGQLLDIDYFDIPELKILLFLEISSISVSVSLFALIYVIFEIFRDVQEEGEESNERDTANEPSKTFKKYKFDVLEVSSIRSLWVSGISNTTRAADLKTLFSQYGTVELAKIVTHAKSPGSQCFGYIRMASAGEAVECIQRLHLSEFMGKVISVDEAVNEKVMPVKIPVGQNDKKAASSESSANRDTNSASKGEAGTNDSVTGSKRDGRSRASRSESRGRSRDEKRSKRDYTRNEHRRNYSHDERNQDRDYKARTRSGMDRVFRRPVRGMYSRRYASRGYSSRFVNARPRFFDEHYNREAELEKMRMREREHIQREEHLRLERERARLRADRERLEREKLELQQQKMRIAYERVPPPSNTAMSVKRSFEQSFSPTKRPPYGSGPVYDSRMMQRERPAGGKRLEYTERDIRRSAAERYDYRPDHRSSYSGRGDHRTSRGEMNVGRTADGRRGPPSPRRGRNDLHPSASRNNSSWTIGSRTSGNGYAQSSGHGGQAWSSSAGSSSAMPWNRSALTQGSGSGGGGGPPGASGGGGWQQGGSYGPPANSGYGSSDRFTNYNKYASSSASRRY</sequence>
<dbReference type="InterPro" id="IPR000504">
    <property type="entry name" value="RRM_dom"/>
</dbReference>
<evidence type="ECO:0000256" key="4">
    <source>
        <dbReference type="PROSITE-ProRule" id="PRU00176"/>
    </source>
</evidence>
<evidence type="ECO:0000256" key="6">
    <source>
        <dbReference type="SAM" id="MobiDB-lite"/>
    </source>
</evidence>
<comment type="caution">
    <text evidence="10">The sequence shown here is derived from an EMBL/GenBank/DDBJ whole genome shotgun (WGS) entry which is preliminary data.</text>
</comment>
<dbReference type="GO" id="GO:0005634">
    <property type="term" value="C:nucleus"/>
    <property type="evidence" value="ECO:0007669"/>
    <property type="project" value="UniProtKB-SubCell"/>
</dbReference>
<dbReference type="AlphaFoldDB" id="A0A0V0UGR2"/>
<feature type="region of interest" description="Disordered" evidence="6">
    <location>
        <begin position="626"/>
        <end position="839"/>
    </location>
</feature>